<reference evidence="4" key="2">
    <citation type="submission" date="2019-06" db="EMBL/GenBank/DDBJ databases">
        <title>Co-occurence of chitin degradation, pigmentation and bioactivity in marine Pseudoalteromonas.</title>
        <authorList>
            <person name="Sonnenschein E.C."/>
            <person name="Bech P.K."/>
        </authorList>
    </citation>
    <scope>NUCLEOTIDE SEQUENCE [LARGE SCALE GENOMIC DNA]</scope>
    <source>
        <strain evidence="4">S2676</strain>
    </source>
</reference>
<comment type="caution">
    <text evidence="3">The sequence shown here is derived from an EMBL/GenBank/DDBJ whole genome shotgun (WGS) entry which is preliminary data.</text>
</comment>
<dbReference type="InterPro" id="IPR020845">
    <property type="entry name" value="AMP-binding_CS"/>
</dbReference>
<dbReference type="EMBL" id="PNCI01000035">
    <property type="protein sequence ID" value="TMP27267.1"/>
    <property type="molecule type" value="Genomic_DNA"/>
</dbReference>
<evidence type="ECO:0000259" key="1">
    <source>
        <dbReference type="Pfam" id="PF00501"/>
    </source>
</evidence>
<dbReference type="GO" id="GO:0044550">
    <property type="term" value="P:secondary metabolite biosynthetic process"/>
    <property type="evidence" value="ECO:0007669"/>
    <property type="project" value="TreeGrafter"/>
</dbReference>
<sequence>MTKIPSSARFALNLLSHAQQTPHKTALICADQQWDYAQLAARACQIANALCALGLTQAPVLLNLPKQPDTVAAIYACWLSGNHYIPIDYSQPDARVERIITAAKPALVLDQDWLNTLDSLAHHSDYEQDLAAYMSRLRQHRGVTIAAILYTSGSTGTPKGVQISHDMLDFFIDWAVQTTAADGEDTFANHASFAFDLSTFDLFAAVRTGACVWLITEQEQKDPLALIRGIKKHQVSIWYSVPSILSMMVRSGELNSSHTATLKQVIFAGEPYPVAALQRLISCLSADTQLQNWYGPTETNVCVAWQVDKTQLSHLRHLPIGKLLPELDGWLEDESGTRWPLSQCLGHSGELLIGGRCVTPGYANVDLPRATELHQQHCHATGDLVELTEDGLVYRGRIDDMVKLNGYRVELGEIESLLHQHEAIEQAALHLALGEQQHKLIAVITLKDGAAKPSLLALKQFLQQHLPAYMLPHKVVVAAQLPHNANGKVDRKRLAELVV</sequence>
<dbReference type="PANTHER" id="PTHR45527">
    <property type="entry name" value="NONRIBOSOMAL PEPTIDE SYNTHETASE"/>
    <property type="match status" value="1"/>
</dbReference>
<evidence type="ECO:0000259" key="2">
    <source>
        <dbReference type="Pfam" id="PF13193"/>
    </source>
</evidence>
<evidence type="ECO:0000313" key="3">
    <source>
        <dbReference type="EMBL" id="TMP27267.1"/>
    </source>
</evidence>
<dbReference type="InterPro" id="IPR000873">
    <property type="entry name" value="AMP-dep_synth/lig_dom"/>
</dbReference>
<accession>A0A5S3WK91</accession>
<dbReference type="GO" id="GO:0005737">
    <property type="term" value="C:cytoplasm"/>
    <property type="evidence" value="ECO:0007669"/>
    <property type="project" value="TreeGrafter"/>
</dbReference>
<proteinExistence type="predicted"/>
<dbReference type="Gene3D" id="3.30.300.30">
    <property type="match status" value="1"/>
</dbReference>
<keyword evidence="3" id="KW-0436">Ligase</keyword>
<dbReference type="PANTHER" id="PTHR45527:SF1">
    <property type="entry name" value="FATTY ACID SYNTHASE"/>
    <property type="match status" value="1"/>
</dbReference>
<dbReference type="OrthoDB" id="9803968at2"/>
<name>A0A5S3WK91_9GAMM</name>
<dbReference type="GO" id="GO:0031177">
    <property type="term" value="F:phosphopantetheine binding"/>
    <property type="evidence" value="ECO:0007669"/>
    <property type="project" value="TreeGrafter"/>
</dbReference>
<dbReference type="InterPro" id="IPR025110">
    <property type="entry name" value="AMP-bd_C"/>
</dbReference>
<dbReference type="GO" id="GO:0016874">
    <property type="term" value="F:ligase activity"/>
    <property type="evidence" value="ECO:0007669"/>
    <property type="project" value="UniProtKB-KW"/>
</dbReference>
<protein>
    <submittedName>
        <fullName evidence="3">D-alanine--poly(Phosphoribitol) ligase</fullName>
    </submittedName>
</protein>
<feature type="domain" description="AMP-dependent synthetase/ligase" evidence="1">
    <location>
        <begin position="17"/>
        <end position="362"/>
    </location>
</feature>
<gene>
    <name evidence="3" type="ORF">CWB99_14805</name>
</gene>
<dbReference type="InterPro" id="IPR045851">
    <property type="entry name" value="AMP-bd_C_sf"/>
</dbReference>
<dbReference type="GO" id="GO:0043041">
    <property type="term" value="P:amino acid activation for nonribosomal peptide biosynthetic process"/>
    <property type="evidence" value="ECO:0007669"/>
    <property type="project" value="TreeGrafter"/>
</dbReference>
<dbReference type="InterPro" id="IPR042099">
    <property type="entry name" value="ANL_N_sf"/>
</dbReference>
<dbReference type="Pfam" id="PF00501">
    <property type="entry name" value="AMP-binding"/>
    <property type="match status" value="1"/>
</dbReference>
<dbReference type="Gene3D" id="3.40.50.12780">
    <property type="entry name" value="N-terminal domain of ligase-like"/>
    <property type="match status" value="1"/>
</dbReference>
<dbReference type="Proteomes" id="UP000310249">
    <property type="component" value="Unassembled WGS sequence"/>
</dbReference>
<dbReference type="Pfam" id="PF13193">
    <property type="entry name" value="AMP-binding_C"/>
    <property type="match status" value="1"/>
</dbReference>
<evidence type="ECO:0000313" key="4">
    <source>
        <dbReference type="Proteomes" id="UP000310249"/>
    </source>
</evidence>
<reference evidence="3 4" key="1">
    <citation type="submission" date="2018-01" db="EMBL/GenBank/DDBJ databases">
        <authorList>
            <person name="Paulsen S."/>
            <person name="Gram L.K."/>
        </authorList>
    </citation>
    <scope>NUCLEOTIDE SEQUENCE [LARGE SCALE GENOMIC DNA]</scope>
    <source>
        <strain evidence="3 4">S2676</strain>
    </source>
</reference>
<dbReference type="PROSITE" id="PS00455">
    <property type="entry name" value="AMP_BINDING"/>
    <property type="match status" value="1"/>
</dbReference>
<dbReference type="RefSeq" id="WP_138549663.1">
    <property type="nucleotide sequence ID" value="NZ_PNCH01000003.1"/>
</dbReference>
<organism evidence="3 4">
    <name type="scientific">Pseudoalteromonas rubra</name>
    <dbReference type="NCBI Taxonomy" id="43658"/>
    <lineage>
        <taxon>Bacteria</taxon>
        <taxon>Pseudomonadati</taxon>
        <taxon>Pseudomonadota</taxon>
        <taxon>Gammaproteobacteria</taxon>
        <taxon>Alteromonadales</taxon>
        <taxon>Pseudoalteromonadaceae</taxon>
        <taxon>Pseudoalteromonas</taxon>
    </lineage>
</organism>
<feature type="domain" description="AMP-binding enzyme C-terminal" evidence="2">
    <location>
        <begin position="413"/>
        <end position="488"/>
    </location>
</feature>
<dbReference type="AlphaFoldDB" id="A0A5S3WK91"/>
<dbReference type="SUPFAM" id="SSF56801">
    <property type="entry name" value="Acetyl-CoA synthetase-like"/>
    <property type="match status" value="1"/>
</dbReference>